<sequence length="216" mass="23290">MILTVGNTKGGVGKTTLALNIAIARALAGKNVWLIDADIQDTAKTAIAARAEEGIEPTIAFAKYPEANILRDQVRHQAERFDDVVIDVGGRDTSALRAAIFLSDVLLVPFEPRTFEVWAMADIAKIIAEARVMRDGLVAYAVVNCGDNSVKSTDNKDAAEAVAEFPELSLLPTIIHNRKCFANEGGKGMSALEAKRKDKKAIDELNGLMAHLYPVS</sequence>
<dbReference type="EMBL" id="FOCT01000006">
    <property type="protein sequence ID" value="SEN72935.1"/>
    <property type="molecule type" value="Genomic_DNA"/>
</dbReference>
<dbReference type="Proteomes" id="UP000183898">
    <property type="component" value="Unassembled WGS sequence"/>
</dbReference>
<organism evidence="2 3">
    <name type="scientific">Nitrosospira multiformis</name>
    <dbReference type="NCBI Taxonomy" id="1231"/>
    <lineage>
        <taxon>Bacteria</taxon>
        <taxon>Pseudomonadati</taxon>
        <taxon>Pseudomonadota</taxon>
        <taxon>Betaproteobacteria</taxon>
        <taxon>Nitrosomonadales</taxon>
        <taxon>Nitrosomonadaceae</taxon>
        <taxon>Nitrosospira</taxon>
    </lineage>
</organism>
<accession>A0A1H8IXM6</accession>
<dbReference type="InterPro" id="IPR050678">
    <property type="entry name" value="DNA_Partitioning_ATPase"/>
</dbReference>
<protein>
    <submittedName>
        <fullName evidence="2">Plasmid segregation oscillating ATPase ParF</fullName>
    </submittedName>
</protein>
<dbReference type="PANTHER" id="PTHR13696">
    <property type="entry name" value="P-LOOP CONTAINING NUCLEOSIDE TRIPHOSPHATE HYDROLASE"/>
    <property type="match status" value="1"/>
</dbReference>
<dbReference type="SUPFAM" id="SSF52540">
    <property type="entry name" value="P-loop containing nucleoside triphosphate hydrolases"/>
    <property type="match status" value="1"/>
</dbReference>
<evidence type="ECO:0000259" key="1">
    <source>
        <dbReference type="Pfam" id="PF01656"/>
    </source>
</evidence>
<dbReference type="InterPro" id="IPR002586">
    <property type="entry name" value="CobQ/CobB/MinD/ParA_Nub-bd_dom"/>
</dbReference>
<dbReference type="AlphaFoldDB" id="A0A1H8IXM6"/>
<name>A0A1H8IXM6_9PROT</name>
<dbReference type="RefSeq" id="WP_074746414.1">
    <property type="nucleotide sequence ID" value="NZ_FOCT01000006.1"/>
</dbReference>
<reference evidence="2 3" key="1">
    <citation type="submission" date="2016-10" db="EMBL/GenBank/DDBJ databases">
        <authorList>
            <person name="de Groot N.N."/>
        </authorList>
    </citation>
    <scope>NUCLEOTIDE SEQUENCE [LARGE SCALE GENOMIC DNA]</scope>
    <source>
        <strain evidence="2 3">Nl18</strain>
    </source>
</reference>
<evidence type="ECO:0000313" key="2">
    <source>
        <dbReference type="EMBL" id="SEN72935.1"/>
    </source>
</evidence>
<dbReference type="PIRSF" id="PIRSF009320">
    <property type="entry name" value="Nuc_binding_HP_1000"/>
    <property type="match status" value="1"/>
</dbReference>
<feature type="domain" description="CobQ/CobB/MinD/ParA nucleotide binding" evidence="1">
    <location>
        <begin position="4"/>
        <end position="189"/>
    </location>
</feature>
<dbReference type="PANTHER" id="PTHR13696:SF96">
    <property type="entry name" value="COBQ_COBB_MIND_PARA NUCLEOTIDE BINDING DOMAIN-CONTAINING PROTEIN"/>
    <property type="match status" value="1"/>
</dbReference>
<dbReference type="CDD" id="cd02042">
    <property type="entry name" value="ParAB_family"/>
    <property type="match status" value="1"/>
</dbReference>
<dbReference type="Pfam" id="PF01656">
    <property type="entry name" value="CbiA"/>
    <property type="match status" value="1"/>
</dbReference>
<dbReference type="Gene3D" id="3.40.50.300">
    <property type="entry name" value="P-loop containing nucleotide triphosphate hydrolases"/>
    <property type="match status" value="1"/>
</dbReference>
<dbReference type="InterPro" id="IPR027417">
    <property type="entry name" value="P-loop_NTPase"/>
</dbReference>
<gene>
    <name evidence="2" type="ORF">SAMN05216404_106210</name>
</gene>
<evidence type="ECO:0000313" key="3">
    <source>
        <dbReference type="Proteomes" id="UP000183898"/>
    </source>
</evidence>
<proteinExistence type="predicted"/>